<keyword evidence="3" id="KW-1185">Reference proteome</keyword>
<dbReference type="SUPFAM" id="SSF53335">
    <property type="entry name" value="S-adenosyl-L-methionine-dependent methyltransferases"/>
    <property type="match status" value="1"/>
</dbReference>
<dbReference type="GO" id="GO:0032259">
    <property type="term" value="P:methylation"/>
    <property type="evidence" value="ECO:0007669"/>
    <property type="project" value="UniProtKB-KW"/>
</dbReference>
<dbReference type="EMBL" id="SMGO01000002">
    <property type="protein sequence ID" value="TCK82921.1"/>
    <property type="molecule type" value="Genomic_DNA"/>
</dbReference>
<dbReference type="InterPro" id="IPR013216">
    <property type="entry name" value="Methyltransf_11"/>
</dbReference>
<dbReference type="RefSeq" id="WP_132223194.1">
    <property type="nucleotide sequence ID" value="NZ_SMGO01000002.1"/>
</dbReference>
<protein>
    <submittedName>
        <fullName evidence="2">Methyltransferase family protein</fullName>
    </submittedName>
</protein>
<dbReference type="Pfam" id="PF08241">
    <property type="entry name" value="Methyltransf_11"/>
    <property type="match status" value="1"/>
</dbReference>
<organism evidence="2 3">
    <name type="scientific">Albibacterium bauzanense</name>
    <dbReference type="NCBI Taxonomy" id="653929"/>
    <lineage>
        <taxon>Bacteria</taxon>
        <taxon>Pseudomonadati</taxon>
        <taxon>Bacteroidota</taxon>
        <taxon>Sphingobacteriia</taxon>
        <taxon>Sphingobacteriales</taxon>
        <taxon>Sphingobacteriaceae</taxon>
        <taxon>Albibacterium</taxon>
    </lineage>
</organism>
<evidence type="ECO:0000259" key="1">
    <source>
        <dbReference type="Pfam" id="PF08241"/>
    </source>
</evidence>
<proteinExistence type="predicted"/>
<gene>
    <name evidence="2" type="ORF">C8N28_1508</name>
</gene>
<sequence>MPEFEKSHQAHSSWYDDKYKTEEDKLEAIKRWKKDRKNNTVNHWLQERYMQLVDSFIRDKHSWLTVGDPYGFDAHYLINKKQDVVASDIANTFFPLVQKDGIITDYAVENAENLSFQDNTFDYILCKESYHHFPRPYLAVYEMIRVAKEAVILIEPQDPVTKMPLLLALCNLADRINPKLIQKVWKNRYSFEVVGNYVFKLSEREVDKLANGIGLPAVAFKGIHNNFYDPSIIDEKANNSSAIFKKIKRKLRFRNLLTKLTIISPDVLCAVIFKTQPSPELIESLKSEGFTFHAFPSNPYL</sequence>
<comment type="caution">
    <text evidence="2">The sequence shown here is derived from an EMBL/GenBank/DDBJ whole genome shotgun (WGS) entry which is preliminary data.</text>
</comment>
<feature type="domain" description="Methyltransferase type 11" evidence="1">
    <location>
        <begin position="66"/>
        <end position="150"/>
    </location>
</feature>
<keyword evidence="2" id="KW-0808">Transferase</keyword>
<name>A0A4V2PXP4_9SPHI</name>
<keyword evidence="2" id="KW-0489">Methyltransferase</keyword>
<dbReference type="Gene3D" id="3.40.50.150">
    <property type="entry name" value="Vaccinia Virus protein VP39"/>
    <property type="match status" value="1"/>
</dbReference>
<evidence type="ECO:0000313" key="3">
    <source>
        <dbReference type="Proteomes" id="UP000294616"/>
    </source>
</evidence>
<dbReference type="InterPro" id="IPR029063">
    <property type="entry name" value="SAM-dependent_MTases_sf"/>
</dbReference>
<dbReference type="Proteomes" id="UP000294616">
    <property type="component" value="Unassembled WGS sequence"/>
</dbReference>
<dbReference type="GO" id="GO:0008757">
    <property type="term" value="F:S-adenosylmethionine-dependent methyltransferase activity"/>
    <property type="evidence" value="ECO:0007669"/>
    <property type="project" value="InterPro"/>
</dbReference>
<dbReference type="OrthoDB" id="9808140at2"/>
<evidence type="ECO:0000313" key="2">
    <source>
        <dbReference type="EMBL" id="TCK82921.1"/>
    </source>
</evidence>
<accession>A0A4V2PXP4</accession>
<reference evidence="2 3" key="1">
    <citation type="submission" date="2019-03" db="EMBL/GenBank/DDBJ databases">
        <title>Genomic Encyclopedia of Archaeal and Bacterial Type Strains, Phase II (KMG-II): from individual species to whole genera.</title>
        <authorList>
            <person name="Goeker M."/>
        </authorList>
    </citation>
    <scope>NUCLEOTIDE SEQUENCE [LARGE SCALE GENOMIC DNA]</scope>
    <source>
        <strain evidence="2 3">DSM 22554</strain>
    </source>
</reference>
<dbReference type="AlphaFoldDB" id="A0A4V2PXP4"/>